<dbReference type="Pfam" id="PF00825">
    <property type="entry name" value="Ribonuclease_P"/>
    <property type="match status" value="1"/>
</dbReference>
<reference evidence="9 10" key="1">
    <citation type="journal article" date="2015" name="Nature">
        <title>rRNA introns, odd ribosomes, and small enigmatic genomes across a large radiation of phyla.</title>
        <authorList>
            <person name="Brown C.T."/>
            <person name="Hug L.A."/>
            <person name="Thomas B.C."/>
            <person name="Sharon I."/>
            <person name="Castelle C.J."/>
            <person name="Singh A."/>
            <person name="Wilkins M.J."/>
            <person name="Williams K.H."/>
            <person name="Banfield J.F."/>
        </authorList>
    </citation>
    <scope>NUCLEOTIDE SEQUENCE [LARGE SCALE GENOMIC DNA]</scope>
</reference>
<name>A0A0G0XVF4_9BACT</name>
<comment type="similarity">
    <text evidence="7">Belongs to the RnpA family.</text>
</comment>
<evidence type="ECO:0000313" key="9">
    <source>
        <dbReference type="EMBL" id="KKR91917.1"/>
    </source>
</evidence>
<dbReference type="Gene3D" id="3.30.230.10">
    <property type="match status" value="1"/>
</dbReference>
<dbReference type="GO" id="GO:0030677">
    <property type="term" value="C:ribonuclease P complex"/>
    <property type="evidence" value="ECO:0007669"/>
    <property type="project" value="TreeGrafter"/>
</dbReference>
<evidence type="ECO:0000256" key="5">
    <source>
        <dbReference type="ARBA" id="ARBA00022801"/>
    </source>
</evidence>
<dbReference type="GO" id="GO:0001682">
    <property type="term" value="P:tRNA 5'-leader removal"/>
    <property type="evidence" value="ECO:0007669"/>
    <property type="project" value="UniProtKB-UniRule"/>
</dbReference>
<comment type="subunit">
    <text evidence="7">Consists of a catalytic RNA component (M1 or rnpB) and a protein subunit.</text>
</comment>
<comment type="caution">
    <text evidence="9">The sequence shown here is derived from an EMBL/GenBank/DDBJ whole genome shotgun (WGS) entry which is preliminary data.</text>
</comment>
<evidence type="ECO:0000256" key="3">
    <source>
        <dbReference type="ARBA" id="ARBA00022722"/>
    </source>
</evidence>
<dbReference type="HAMAP" id="MF_00227">
    <property type="entry name" value="RNase_P"/>
    <property type="match status" value="1"/>
</dbReference>
<dbReference type="PROSITE" id="PS00648">
    <property type="entry name" value="RIBONUCLEASE_P"/>
    <property type="match status" value="1"/>
</dbReference>
<evidence type="ECO:0000256" key="7">
    <source>
        <dbReference type="HAMAP-Rule" id="MF_00227"/>
    </source>
</evidence>
<dbReference type="EC" id="3.1.26.5" evidence="7 8"/>
<dbReference type="InterPro" id="IPR020539">
    <property type="entry name" value="RNase_P_CS"/>
</dbReference>
<evidence type="ECO:0000256" key="4">
    <source>
        <dbReference type="ARBA" id="ARBA00022759"/>
    </source>
</evidence>
<proteinExistence type="inferred from homology"/>
<dbReference type="InterPro" id="IPR014721">
    <property type="entry name" value="Ribsml_uS5_D2-typ_fold_subgr"/>
</dbReference>
<keyword evidence="2 7" id="KW-0819">tRNA processing</keyword>
<dbReference type="InterPro" id="IPR000100">
    <property type="entry name" value="RNase_P"/>
</dbReference>
<evidence type="ECO:0000313" key="10">
    <source>
        <dbReference type="Proteomes" id="UP000034190"/>
    </source>
</evidence>
<dbReference type="InterPro" id="IPR020568">
    <property type="entry name" value="Ribosomal_Su5_D2-typ_SF"/>
</dbReference>
<gene>
    <name evidence="7" type="primary">rnpA</name>
    <name evidence="9" type="ORF">UU43_C0001G0097</name>
</gene>
<sequence length="113" mass="13220">MLVKSHRLVKQKDFEKVFKQGRPYYTKFLGAMILANQLDFNRFGIVISSKVSKKATERNKLKRRIKQAIRGLDKKLKSGLDLAIMARPCFINQEYKIVAGELERIFTKLKIFK</sequence>
<dbReference type="PANTHER" id="PTHR33992">
    <property type="entry name" value="RIBONUCLEASE P PROTEIN COMPONENT"/>
    <property type="match status" value="1"/>
</dbReference>
<evidence type="ECO:0000256" key="2">
    <source>
        <dbReference type="ARBA" id="ARBA00022694"/>
    </source>
</evidence>
<dbReference type="GO" id="GO:0004526">
    <property type="term" value="F:ribonuclease P activity"/>
    <property type="evidence" value="ECO:0007669"/>
    <property type="project" value="UniProtKB-UniRule"/>
</dbReference>
<keyword evidence="4 7" id="KW-0255">Endonuclease</keyword>
<comment type="catalytic activity">
    <reaction evidence="7">
        <text>Endonucleolytic cleavage of RNA, removing 5'-extranucleotides from tRNA precursor.</text>
        <dbReference type="EC" id="3.1.26.5"/>
    </reaction>
</comment>
<accession>A0A0G0XVF4</accession>
<evidence type="ECO:0000256" key="6">
    <source>
        <dbReference type="ARBA" id="ARBA00022884"/>
    </source>
</evidence>
<dbReference type="GO" id="GO:0000049">
    <property type="term" value="F:tRNA binding"/>
    <property type="evidence" value="ECO:0007669"/>
    <property type="project" value="UniProtKB-UniRule"/>
</dbReference>
<evidence type="ECO:0000256" key="8">
    <source>
        <dbReference type="NCBIfam" id="TIGR00188"/>
    </source>
</evidence>
<dbReference type="EMBL" id="LCAP01000001">
    <property type="protein sequence ID" value="KKR91917.1"/>
    <property type="molecule type" value="Genomic_DNA"/>
</dbReference>
<protein>
    <recommendedName>
        <fullName evidence="7 8">Ribonuclease P protein component</fullName>
        <shortName evidence="7">RNase P protein</shortName>
        <shortName evidence="7">RNaseP protein</shortName>
        <ecNumber evidence="7 8">3.1.26.5</ecNumber>
    </recommendedName>
    <alternativeName>
        <fullName evidence="7">Protein C5</fullName>
    </alternativeName>
</protein>
<keyword evidence="6 7" id="KW-0694">RNA-binding</keyword>
<keyword evidence="3 7" id="KW-0540">Nuclease</keyword>
<dbReference type="NCBIfam" id="TIGR00188">
    <property type="entry name" value="rnpA"/>
    <property type="match status" value="1"/>
</dbReference>
<dbReference type="SUPFAM" id="SSF54211">
    <property type="entry name" value="Ribosomal protein S5 domain 2-like"/>
    <property type="match status" value="1"/>
</dbReference>
<dbReference type="PANTHER" id="PTHR33992:SF1">
    <property type="entry name" value="RIBONUCLEASE P PROTEIN COMPONENT"/>
    <property type="match status" value="1"/>
</dbReference>
<keyword evidence="5 7" id="KW-0378">Hydrolase</keyword>
<evidence type="ECO:0000256" key="1">
    <source>
        <dbReference type="ARBA" id="ARBA00002663"/>
    </source>
</evidence>
<dbReference type="Proteomes" id="UP000034190">
    <property type="component" value="Unassembled WGS sequence"/>
</dbReference>
<dbReference type="AlphaFoldDB" id="A0A0G0XVF4"/>
<comment type="function">
    <text evidence="1 7">RNaseP catalyzes the removal of the 5'-leader sequence from pre-tRNA to produce the mature 5'-terminus. It can also cleave other RNA substrates such as 4.5S RNA. The protein component plays an auxiliary but essential role in vivo by binding to the 5'-leader sequence and broadening the substrate specificity of the ribozyme.</text>
</comment>
<organism evidence="9 10">
    <name type="scientific">Candidatus Falkowbacteria bacterium GW2011_GWA2_41_14</name>
    <dbReference type="NCBI Taxonomy" id="1618635"/>
    <lineage>
        <taxon>Bacteria</taxon>
        <taxon>Candidatus Falkowiibacteriota</taxon>
    </lineage>
</organism>
<dbReference type="GO" id="GO:0042781">
    <property type="term" value="F:3'-tRNA processing endoribonuclease activity"/>
    <property type="evidence" value="ECO:0007669"/>
    <property type="project" value="TreeGrafter"/>
</dbReference>